<organism evidence="1 2">
    <name type="scientific">Pedobacter africanus</name>
    <dbReference type="NCBI Taxonomy" id="151894"/>
    <lineage>
        <taxon>Bacteria</taxon>
        <taxon>Pseudomonadati</taxon>
        <taxon>Bacteroidota</taxon>
        <taxon>Sphingobacteriia</taxon>
        <taxon>Sphingobacteriales</taxon>
        <taxon>Sphingobacteriaceae</taxon>
        <taxon>Pedobacter</taxon>
    </lineage>
</organism>
<gene>
    <name evidence="1" type="ORF">J2X78_001919</name>
</gene>
<sequence length="78" mass="8414">MYKNRIINGLAMAADVVTVNASNEAKLSANGDFFKVAGAAVTINRINTVTGVYYRGKDRIYSVVTKSGKRGCCRHKTG</sequence>
<reference evidence="1" key="1">
    <citation type="submission" date="2023-07" db="EMBL/GenBank/DDBJ databases">
        <title>Sorghum-associated microbial communities from plants grown in Nebraska, USA.</title>
        <authorList>
            <person name="Schachtman D."/>
        </authorList>
    </citation>
    <scope>NUCLEOTIDE SEQUENCE</scope>
    <source>
        <strain evidence="1">2697</strain>
    </source>
</reference>
<keyword evidence="2" id="KW-1185">Reference proteome</keyword>
<dbReference type="EMBL" id="JAVDTF010000001">
    <property type="protein sequence ID" value="MDR6783367.1"/>
    <property type="molecule type" value="Genomic_DNA"/>
</dbReference>
<dbReference type="Proteomes" id="UP001246858">
    <property type="component" value="Unassembled WGS sequence"/>
</dbReference>
<comment type="caution">
    <text evidence="1">The sequence shown here is derived from an EMBL/GenBank/DDBJ whole genome shotgun (WGS) entry which is preliminary data.</text>
</comment>
<evidence type="ECO:0000313" key="2">
    <source>
        <dbReference type="Proteomes" id="UP001246858"/>
    </source>
</evidence>
<evidence type="ECO:0000313" key="1">
    <source>
        <dbReference type="EMBL" id="MDR6783367.1"/>
    </source>
</evidence>
<proteinExistence type="predicted"/>
<accession>A0ACC6KW33</accession>
<name>A0ACC6KW33_9SPHI</name>
<protein>
    <submittedName>
        <fullName evidence="1">Uncharacterized protein</fullName>
    </submittedName>
</protein>